<accession>A0A147BAQ1</accession>
<keyword evidence="2" id="KW-0548">Nucleotidyltransferase</keyword>
<dbReference type="InterPro" id="IPR036691">
    <property type="entry name" value="Endo/exonu/phosph_ase_sf"/>
</dbReference>
<proteinExistence type="predicted"/>
<dbReference type="Pfam" id="PF14529">
    <property type="entry name" value="Exo_endo_phos_2"/>
    <property type="match status" value="1"/>
</dbReference>
<feature type="non-terminal residue" evidence="2">
    <location>
        <position position="182"/>
    </location>
</feature>
<keyword evidence="2" id="KW-0695">RNA-directed DNA polymerase</keyword>
<dbReference type="PANTHER" id="PTHR33395">
    <property type="entry name" value="TRANSCRIPTASE, PUTATIVE-RELATED-RELATED"/>
    <property type="match status" value="1"/>
</dbReference>
<evidence type="ECO:0000259" key="1">
    <source>
        <dbReference type="Pfam" id="PF14529"/>
    </source>
</evidence>
<dbReference type="EMBL" id="GEGO01007557">
    <property type="protein sequence ID" value="JAR87847.1"/>
    <property type="molecule type" value="Transcribed_RNA"/>
</dbReference>
<dbReference type="PANTHER" id="PTHR33395:SF22">
    <property type="entry name" value="REVERSE TRANSCRIPTASE DOMAIN-CONTAINING PROTEIN"/>
    <property type="match status" value="1"/>
</dbReference>
<dbReference type="GO" id="GO:0004519">
    <property type="term" value="F:endonuclease activity"/>
    <property type="evidence" value="ECO:0007669"/>
    <property type="project" value="UniProtKB-KW"/>
</dbReference>
<dbReference type="GO" id="GO:0003964">
    <property type="term" value="F:RNA-directed DNA polymerase activity"/>
    <property type="evidence" value="ECO:0007669"/>
    <property type="project" value="UniProtKB-KW"/>
</dbReference>
<dbReference type="GO" id="GO:0007508">
    <property type="term" value="P:larval heart development"/>
    <property type="evidence" value="ECO:0007669"/>
    <property type="project" value="TreeGrafter"/>
</dbReference>
<dbReference type="GO" id="GO:0031012">
    <property type="term" value="C:extracellular matrix"/>
    <property type="evidence" value="ECO:0007669"/>
    <property type="project" value="TreeGrafter"/>
</dbReference>
<keyword evidence="2" id="KW-0808">Transferase</keyword>
<feature type="non-terminal residue" evidence="2">
    <location>
        <position position="1"/>
    </location>
</feature>
<dbReference type="InterPro" id="IPR005135">
    <property type="entry name" value="Endo/exonuclease/phosphatase"/>
</dbReference>
<dbReference type="SUPFAM" id="SSF56219">
    <property type="entry name" value="DNase I-like"/>
    <property type="match status" value="1"/>
</dbReference>
<dbReference type="AlphaFoldDB" id="A0A147BAQ1"/>
<sequence length="182" mass="20344">LIMTLNPQIVMGTESWLDDTVSDTEVFPPGFTVYRKDRHRHGGGVFLLVSSWWNSCAVKFENDSESVWCRVRFPKGNTVVFGTIYRPPDGNETSISLLSDMLSVIPDTVFLGGDFNLPDFSWLTGTTARSKSRVYSMFTELIDTFGLIQYVMEPTRLTAVLDLVLCNDPNIVSSAQVYPGIS</sequence>
<dbReference type="GO" id="GO:0061343">
    <property type="term" value="P:cell adhesion involved in heart morphogenesis"/>
    <property type="evidence" value="ECO:0007669"/>
    <property type="project" value="TreeGrafter"/>
</dbReference>
<evidence type="ECO:0000313" key="2">
    <source>
        <dbReference type="EMBL" id="JAR87847.1"/>
    </source>
</evidence>
<protein>
    <submittedName>
        <fullName evidence="2">Putative endonuclease/reverse transcriptase</fullName>
    </submittedName>
</protein>
<name>A0A147BAQ1_IXORI</name>
<feature type="domain" description="Endonuclease/exonuclease/phosphatase" evidence="1">
    <location>
        <begin position="81"/>
        <end position="173"/>
    </location>
</feature>
<dbReference type="Gene3D" id="3.60.10.10">
    <property type="entry name" value="Endonuclease/exonuclease/phosphatase"/>
    <property type="match status" value="1"/>
</dbReference>
<organism evidence="2">
    <name type="scientific">Ixodes ricinus</name>
    <name type="common">Common tick</name>
    <name type="synonym">Acarus ricinus</name>
    <dbReference type="NCBI Taxonomy" id="34613"/>
    <lineage>
        <taxon>Eukaryota</taxon>
        <taxon>Metazoa</taxon>
        <taxon>Ecdysozoa</taxon>
        <taxon>Arthropoda</taxon>
        <taxon>Chelicerata</taxon>
        <taxon>Arachnida</taxon>
        <taxon>Acari</taxon>
        <taxon>Parasitiformes</taxon>
        <taxon>Ixodida</taxon>
        <taxon>Ixodoidea</taxon>
        <taxon>Ixodidae</taxon>
        <taxon>Ixodinae</taxon>
        <taxon>Ixodes</taxon>
    </lineage>
</organism>
<keyword evidence="2" id="KW-0540">Nuclease</keyword>
<keyword evidence="2" id="KW-0378">Hydrolase</keyword>
<reference evidence="2" key="1">
    <citation type="journal article" date="2018" name="PLoS Negl. Trop. Dis.">
        <title>Sialome diversity of ticks revealed by RNAseq of single tick salivary glands.</title>
        <authorList>
            <person name="Perner J."/>
            <person name="Kropackova S."/>
            <person name="Kopacek P."/>
            <person name="Ribeiro J.M."/>
        </authorList>
    </citation>
    <scope>NUCLEOTIDE SEQUENCE</scope>
    <source>
        <strain evidence="2">Siblings of single egg batch collected in Ceske Budejovice</strain>
        <tissue evidence="2">Salivary glands</tissue>
    </source>
</reference>
<keyword evidence="2" id="KW-0255">Endonuclease</keyword>